<organism evidence="5 6">
    <name type="scientific">Peribacillus butanolivorans</name>
    <dbReference type="NCBI Taxonomy" id="421767"/>
    <lineage>
        <taxon>Bacteria</taxon>
        <taxon>Bacillati</taxon>
        <taxon>Bacillota</taxon>
        <taxon>Bacilli</taxon>
        <taxon>Bacillales</taxon>
        <taxon>Bacillaceae</taxon>
        <taxon>Peribacillus</taxon>
    </lineage>
</organism>
<comment type="similarity">
    <text evidence="1">Belongs to the bleomycin resistance protein family.</text>
</comment>
<dbReference type="EMBL" id="CP030926">
    <property type="protein sequence ID" value="AXN41015.1"/>
    <property type="molecule type" value="Genomic_DNA"/>
</dbReference>
<reference evidence="5 6" key="1">
    <citation type="submission" date="2018-07" db="EMBL/GenBank/DDBJ databases">
        <title>The molecular basis for the intramolecular migration of carboxyl group in the catabolism of para-hydroxybenzoate via gentisate.</title>
        <authorList>
            <person name="Zhao H."/>
            <person name="Xu Y."/>
            <person name="Lin S."/>
            <person name="Spain J.C."/>
            <person name="Zhou N.-Y."/>
        </authorList>
    </citation>
    <scope>NUCLEOTIDE SEQUENCE [LARGE SCALE GENOMIC DNA]</scope>
    <source>
        <strain evidence="5 6">PHB-7a</strain>
    </source>
</reference>
<name>A0ABM6XSY1_9BACI</name>
<evidence type="ECO:0000256" key="2">
    <source>
        <dbReference type="ARBA" id="ARBA00021572"/>
    </source>
</evidence>
<proteinExistence type="inferred from homology"/>
<evidence type="ECO:0000256" key="1">
    <source>
        <dbReference type="ARBA" id="ARBA00011051"/>
    </source>
</evidence>
<sequence length="145" mass="17084">MFRLNTLVPELSVSDINKSLNFYLNILSFKLEYQRPEDKFAMLSLNDCQIMIEEINGYWQTGELSYPFGRGINFQITVSDINELYKSLRNHQYPIKMEIQENWYRADTKLRGQKEFLIMDPDGYLLRFVQSLGERENEGVPVVGD</sequence>
<accession>A0ABM6XSY1</accession>
<dbReference type="SUPFAM" id="SSF54593">
    <property type="entry name" value="Glyoxalase/Bleomycin resistance protein/Dihydroxybiphenyl dioxygenase"/>
    <property type="match status" value="1"/>
</dbReference>
<keyword evidence="6" id="KW-1185">Reference proteome</keyword>
<keyword evidence="3" id="KW-0046">Antibiotic resistance</keyword>
<evidence type="ECO:0000259" key="4">
    <source>
        <dbReference type="PROSITE" id="PS51819"/>
    </source>
</evidence>
<evidence type="ECO:0000313" key="6">
    <source>
        <dbReference type="Proteomes" id="UP000260457"/>
    </source>
</evidence>
<evidence type="ECO:0000256" key="3">
    <source>
        <dbReference type="ARBA" id="ARBA00023251"/>
    </source>
</evidence>
<dbReference type="Proteomes" id="UP000260457">
    <property type="component" value="Chromosome"/>
</dbReference>
<dbReference type="Pfam" id="PF00903">
    <property type="entry name" value="Glyoxalase"/>
    <property type="match status" value="1"/>
</dbReference>
<evidence type="ECO:0000313" key="5">
    <source>
        <dbReference type="EMBL" id="AXN41015.1"/>
    </source>
</evidence>
<gene>
    <name evidence="5" type="ORF">DTO10_23325</name>
</gene>
<feature type="domain" description="VOC" evidence="4">
    <location>
        <begin position="3"/>
        <end position="131"/>
    </location>
</feature>
<dbReference type="InterPro" id="IPR029068">
    <property type="entry name" value="Glyas_Bleomycin-R_OHBP_Dase"/>
</dbReference>
<dbReference type="PROSITE" id="PS51819">
    <property type="entry name" value="VOC"/>
    <property type="match status" value="1"/>
</dbReference>
<dbReference type="InterPro" id="IPR037523">
    <property type="entry name" value="VOC_core"/>
</dbReference>
<dbReference type="InterPro" id="IPR000335">
    <property type="entry name" value="Bleomycin-R"/>
</dbReference>
<dbReference type="Gene3D" id="3.10.180.10">
    <property type="entry name" value="2,3-Dihydroxybiphenyl 1,2-Dioxygenase, domain 1"/>
    <property type="match status" value="1"/>
</dbReference>
<dbReference type="CDD" id="cd08349">
    <property type="entry name" value="BLMA_like"/>
    <property type="match status" value="1"/>
</dbReference>
<protein>
    <recommendedName>
        <fullName evidence="2">Bleomycin resistance protein</fullName>
    </recommendedName>
</protein>
<dbReference type="InterPro" id="IPR004360">
    <property type="entry name" value="Glyas_Fos-R_dOase_dom"/>
</dbReference>